<keyword evidence="2" id="KW-0812">Transmembrane</keyword>
<feature type="region of interest" description="Disordered" evidence="1">
    <location>
        <begin position="158"/>
        <end position="188"/>
    </location>
</feature>
<keyword evidence="5" id="KW-1185">Reference proteome</keyword>
<name>A0A4V5NZQ4_9SPHI</name>
<dbReference type="EMBL" id="SWBR01000003">
    <property type="protein sequence ID" value="TKC08025.1"/>
    <property type="molecule type" value="Genomic_DNA"/>
</dbReference>
<dbReference type="RefSeq" id="WP_136841581.1">
    <property type="nucleotide sequence ID" value="NZ_SWBR01000003.1"/>
</dbReference>
<feature type="region of interest" description="Disordered" evidence="1">
    <location>
        <begin position="113"/>
        <end position="145"/>
    </location>
</feature>
<evidence type="ECO:0000313" key="4">
    <source>
        <dbReference type="EMBL" id="TKC08025.1"/>
    </source>
</evidence>
<evidence type="ECO:0000259" key="3">
    <source>
        <dbReference type="Pfam" id="PF12508"/>
    </source>
</evidence>
<dbReference type="NCBIfam" id="TIGR03779">
    <property type="entry name" value="Bac_Flav_CT_M"/>
    <property type="match status" value="1"/>
</dbReference>
<keyword evidence="2" id="KW-1133">Transmembrane helix</keyword>
<protein>
    <submittedName>
        <fullName evidence="4">Conjugative transposon protein TraM</fullName>
    </submittedName>
</protein>
<feature type="compositionally biased region" description="Basic and acidic residues" evidence="1">
    <location>
        <begin position="136"/>
        <end position="145"/>
    </location>
</feature>
<dbReference type="Pfam" id="PF12508">
    <property type="entry name" value="Transposon_TraM"/>
    <property type="match status" value="1"/>
</dbReference>
<dbReference type="OrthoDB" id="1453786at2"/>
<feature type="transmembrane region" description="Helical" evidence="2">
    <location>
        <begin position="10"/>
        <end position="27"/>
    </location>
</feature>
<dbReference type="InterPro" id="IPR022187">
    <property type="entry name" value="Conjug_transposon_TraM"/>
</dbReference>
<feature type="compositionally biased region" description="Low complexity" evidence="1">
    <location>
        <begin position="162"/>
        <end position="177"/>
    </location>
</feature>
<sequence length="418" mass="47126">MKINFKKPKYVLPLIFFPFFCLFFYVFNSSAKSKTKKEDVVGLQENVSEVSDDVKKKDLTNKLDAYRNQYKEADGYSAINTIGEEASQNGDYGSKYSDKEKRVLDSIDQVMKAKGNSGNIRQSRGDNYIPYTGDSPNKRAADNRLSQEDKALAQALSNLSGNKNQTLQQTSQSNSGTYRNRQAEQEKDPMDMFKKQMAYADSMAKANDPEYKAEMQRQATMAKADEIRKNQKKLDVQKADGASDVFNTLFAKKDKEFIKAIIDEDVTGYAGSRIRLRLLEDINVGTLLVKKGNYLYAEINGFSEQRVKLGITSILNGAKILPVKLDIYDLDGMPGLYVPSSAFREFSKNLGGNSMQGFNMQGNSQNQQEFLMSALDKVFQSTSTAIAGLIRKNKAKIKYNTYVYIIDSEELQKAQKNY</sequence>
<organism evidence="4 5">
    <name type="scientific">Pedobacter polaris</name>
    <dbReference type="NCBI Taxonomy" id="2571273"/>
    <lineage>
        <taxon>Bacteria</taxon>
        <taxon>Pseudomonadati</taxon>
        <taxon>Bacteroidota</taxon>
        <taxon>Sphingobacteriia</taxon>
        <taxon>Sphingobacteriales</taxon>
        <taxon>Sphingobacteriaceae</taxon>
        <taxon>Pedobacter</taxon>
    </lineage>
</organism>
<keyword evidence="2" id="KW-0472">Membrane</keyword>
<feature type="domain" description="Conjugative transposon TraM C-terminal" evidence="3">
    <location>
        <begin position="258"/>
        <end position="405"/>
    </location>
</feature>
<proteinExistence type="predicted"/>
<reference evidence="4 5" key="1">
    <citation type="submission" date="2019-04" db="EMBL/GenBank/DDBJ databases">
        <title>Pedobacter sp. RP-3-22 sp. nov., isolated from Arctic soil.</title>
        <authorList>
            <person name="Dahal R.H."/>
            <person name="Kim D.-U."/>
        </authorList>
    </citation>
    <scope>NUCLEOTIDE SEQUENCE [LARGE SCALE GENOMIC DNA]</scope>
    <source>
        <strain evidence="4 5">RP-3-22</strain>
    </source>
</reference>
<comment type="caution">
    <text evidence="4">The sequence shown here is derived from an EMBL/GenBank/DDBJ whole genome shotgun (WGS) entry which is preliminary data.</text>
</comment>
<dbReference type="AlphaFoldDB" id="A0A4V5NZQ4"/>
<evidence type="ECO:0000256" key="2">
    <source>
        <dbReference type="SAM" id="Phobius"/>
    </source>
</evidence>
<gene>
    <name evidence="4" type="primary">traM</name>
    <name evidence="4" type="ORF">FA048_12745</name>
</gene>
<dbReference type="Proteomes" id="UP000309488">
    <property type="component" value="Unassembled WGS sequence"/>
</dbReference>
<dbReference type="InterPro" id="IPR055407">
    <property type="entry name" value="TraM_C"/>
</dbReference>
<evidence type="ECO:0000256" key="1">
    <source>
        <dbReference type="SAM" id="MobiDB-lite"/>
    </source>
</evidence>
<accession>A0A4V5NZQ4</accession>
<evidence type="ECO:0000313" key="5">
    <source>
        <dbReference type="Proteomes" id="UP000309488"/>
    </source>
</evidence>